<dbReference type="GO" id="GO:0005737">
    <property type="term" value="C:cytoplasm"/>
    <property type="evidence" value="ECO:0007669"/>
    <property type="project" value="TreeGrafter"/>
</dbReference>
<dbReference type="EMBL" id="PJRQ01000041">
    <property type="protein sequence ID" value="PLR08759.1"/>
    <property type="molecule type" value="Genomic_DNA"/>
</dbReference>
<dbReference type="GO" id="GO:0016791">
    <property type="term" value="F:phosphatase activity"/>
    <property type="evidence" value="ECO:0007669"/>
    <property type="project" value="TreeGrafter"/>
</dbReference>
<dbReference type="OrthoDB" id="5449373at2"/>
<proteinExistence type="predicted"/>
<dbReference type="KEGG" id="cfh:C1707_20930"/>
<gene>
    <name evidence="4" type="ORF">C1707_20930</name>
    <name evidence="5" type="ORF">CFHF_20140</name>
</gene>
<evidence type="ECO:0000256" key="1">
    <source>
        <dbReference type="ARBA" id="ARBA00023152"/>
    </source>
</evidence>
<keyword evidence="1" id="KW-0324">Glycolysis</keyword>
<reference evidence="5 6" key="1">
    <citation type="submission" date="2017-12" db="EMBL/GenBank/DDBJ databases">
        <title>The genome sequence of Caulobacter flavus CGMCC1 15093.</title>
        <authorList>
            <person name="Gao J."/>
            <person name="Mao X."/>
            <person name="Sun J."/>
        </authorList>
    </citation>
    <scope>NUCLEOTIDE SEQUENCE [LARGE SCALE GENOMIC DNA]</scope>
    <source>
        <strain evidence="5 6">CGMCC1 15093</strain>
    </source>
</reference>
<dbReference type="InterPro" id="IPR029033">
    <property type="entry name" value="His_PPase_superfam"/>
</dbReference>
<dbReference type="Proteomes" id="UP000234483">
    <property type="component" value="Unassembled WGS sequence"/>
</dbReference>
<protein>
    <submittedName>
        <fullName evidence="5">Histidine phosphatase family protein</fullName>
    </submittedName>
</protein>
<evidence type="ECO:0000313" key="7">
    <source>
        <dbReference type="Proteomes" id="UP000281192"/>
    </source>
</evidence>
<organism evidence="5 6">
    <name type="scientific">Caulobacter flavus</name>
    <dbReference type="NCBI Taxonomy" id="1679497"/>
    <lineage>
        <taxon>Bacteria</taxon>
        <taxon>Pseudomonadati</taxon>
        <taxon>Pseudomonadota</taxon>
        <taxon>Alphaproteobacteria</taxon>
        <taxon>Caulobacterales</taxon>
        <taxon>Caulobacteraceae</taxon>
        <taxon>Caulobacter</taxon>
    </lineage>
</organism>
<evidence type="ECO:0000313" key="5">
    <source>
        <dbReference type="EMBL" id="PLR08759.1"/>
    </source>
</evidence>
<dbReference type="Gene3D" id="3.40.50.1240">
    <property type="entry name" value="Phosphoglycerate mutase-like"/>
    <property type="match status" value="1"/>
</dbReference>
<reference evidence="4 7" key="2">
    <citation type="submission" date="2018-01" db="EMBL/GenBank/DDBJ databases">
        <title>Complete genome sequence of Caulobacter flavus RHGG3.</title>
        <authorList>
            <person name="Yang E."/>
        </authorList>
    </citation>
    <scope>NUCLEOTIDE SEQUENCE [LARGE SCALE GENOMIC DNA]</scope>
    <source>
        <strain evidence="4 7">RHGG3</strain>
    </source>
</reference>
<dbReference type="PROSITE" id="PS00175">
    <property type="entry name" value="PG_MUTASE"/>
    <property type="match status" value="1"/>
</dbReference>
<dbReference type="AlphaFoldDB" id="A0A2N5CP79"/>
<dbReference type="SUPFAM" id="SSF53254">
    <property type="entry name" value="Phosphoglycerate mutase-like"/>
    <property type="match status" value="1"/>
</dbReference>
<name>A0A2N5CP79_9CAUL</name>
<evidence type="ECO:0000256" key="2">
    <source>
        <dbReference type="ARBA" id="ARBA00023235"/>
    </source>
</evidence>
<keyword evidence="2" id="KW-0413">Isomerase</keyword>
<sequence length="254" mass="28300">MEQLWPARLWIVRHGQSAGNVARDAADAAGLTHIDIADRDMDVPLSALGRQQAQALGRWFANKASDERPCTLMASPYLRAVQTSQEIRDAGGLSSPERKFCVDERLREKEFGILDRLTRRGIEAQFPEQAEFRRLLGKFYHRPPGGESWCDVILRLRSLLDTLSLHHAGDRVLIVAHQVVVLCLRYLLEGLTEDQILKIDSQADIANCGVTQYRFDRESGPDGALVLEKYNFTAPLEGQDAPVTAAPDANVAAR</sequence>
<dbReference type="PANTHER" id="PTHR48100">
    <property type="entry name" value="BROAD-SPECIFICITY PHOSPHATASE YOR283W-RELATED"/>
    <property type="match status" value="1"/>
</dbReference>
<feature type="site" description="Transition state stabilizer" evidence="3">
    <location>
        <position position="177"/>
    </location>
</feature>
<evidence type="ECO:0000313" key="6">
    <source>
        <dbReference type="Proteomes" id="UP000234483"/>
    </source>
</evidence>
<dbReference type="EMBL" id="CP026100">
    <property type="protein sequence ID" value="AYV48526.1"/>
    <property type="molecule type" value="Genomic_DNA"/>
</dbReference>
<keyword evidence="7" id="KW-1185">Reference proteome</keyword>
<dbReference type="Pfam" id="PF00300">
    <property type="entry name" value="His_Phos_1"/>
    <property type="match status" value="1"/>
</dbReference>
<evidence type="ECO:0000313" key="4">
    <source>
        <dbReference type="EMBL" id="AYV48526.1"/>
    </source>
</evidence>
<dbReference type="RefSeq" id="WP_101714717.1">
    <property type="nucleotide sequence ID" value="NZ_CP026100.1"/>
</dbReference>
<dbReference type="InterPro" id="IPR001345">
    <property type="entry name" value="PG/BPGM_mutase_AS"/>
</dbReference>
<dbReference type="CDD" id="cd07067">
    <property type="entry name" value="HP_PGM_like"/>
    <property type="match status" value="1"/>
</dbReference>
<evidence type="ECO:0000256" key="3">
    <source>
        <dbReference type="PIRSR" id="PIRSR613078-3"/>
    </source>
</evidence>
<dbReference type="Proteomes" id="UP000281192">
    <property type="component" value="Chromosome"/>
</dbReference>
<dbReference type="PANTHER" id="PTHR48100:SF1">
    <property type="entry name" value="HISTIDINE PHOSPHATASE FAMILY PROTEIN-RELATED"/>
    <property type="match status" value="1"/>
</dbReference>
<dbReference type="InterPro" id="IPR050275">
    <property type="entry name" value="PGM_Phosphatase"/>
</dbReference>
<accession>A0A2N5CP79</accession>
<dbReference type="SMART" id="SM00855">
    <property type="entry name" value="PGAM"/>
    <property type="match status" value="1"/>
</dbReference>
<dbReference type="InterPro" id="IPR013078">
    <property type="entry name" value="His_Pase_superF_clade-1"/>
</dbReference>